<evidence type="ECO:0000313" key="2">
    <source>
        <dbReference type="Proteomes" id="UP000581769"/>
    </source>
</evidence>
<keyword evidence="2" id="KW-1185">Reference proteome</keyword>
<gene>
    <name evidence="1" type="ORF">BJY18_001912</name>
</gene>
<evidence type="ECO:0008006" key="3">
    <source>
        <dbReference type="Google" id="ProtNLM"/>
    </source>
</evidence>
<dbReference type="AlphaFoldDB" id="A0A840ISS6"/>
<proteinExistence type="predicted"/>
<name>A0A840ISS6_9PSEU</name>
<evidence type="ECO:0000313" key="1">
    <source>
        <dbReference type="EMBL" id="MBB4684427.1"/>
    </source>
</evidence>
<dbReference type="EMBL" id="JACHMG010000001">
    <property type="protein sequence ID" value="MBB4684427.1"/>
    <property type="molecule type" value="Genomic_DNA"/>
</dbReference>
<organism evidence="1 2">
    <name type="scientific">Amycolatopsis jiangsuensis</name>
    <dbReference type="NCBI Taxonomy" id="1181879"/>
    <lineage>
        <taxon>Bacteria</taxon>
        <taxon>Bacillati</taxon>
        <taxon>Actinomycetota</taxon>
        <taxon>Actinomycetes</taxon>
        <taxon>Pseudonocardiales</taxon>
        <taxon>Pseudonocardiaceae</taxon>
        <taxon>Amycolatopsis</taxon>
    </lineage>
</organism>
<dbReference type="RefSeq" id="WP_221457656.1">
    <property type="nucleotide sequence ID" value="NZ_JACHMG010000001.1"/>
</dbReference>
<dbReference type="Gene3D" id="2.60.120.620">
    <property type="entry name" value="q2cbj1_9rhob like domain"/>
    <property type="match status" value="1"/>
</dbReference>
<comment type="caution">
    <text evidence="1">The sequence shown here is derived from an EMBL/GenBank/DDBJ whole genome shotgun (WGS) entry which is preliminary data.</text>
</comment>
<reference evidence="1 2" key="1">
    <citation type="submission" date="2020-08" db="EMBL/GenBank/DDBJ databases">
        <title>Sequencing the genomes of 1000 actinobacteria strains.</title>
        <authorList>
            <person name="Klenk H.-P."/>
        </authorList>
    </citation>
    <scope>NUCLEOTIDE SEQUENCE [LARGE SCALE GENOMIC DNA]</scope>
    <source>
        <strain evidence="1 2">DSM 45859</strain>
    </source>
</reference>
<accession>A0A840ISS6</accession>
<sequence length="288" mass="31662">MTFTEEALTTAGPVTGWSGAPDYFAIREYSGFDPHAVVDVLRGRIAGAMFRGMVDPETCGTLAERFWASPHRRTRGVEAPGHFLGAYHYHKTTRTYLQESAEAAEAVDAVLDVPGDPIKRFHQGLADVLAPDGVHVRLAQHDGAQACRGLLRSWHGHGEYALAPHDDRSQCTEPQQADFEIQRVVDHNVVALNICLENGNGGRLAYWNVQPDDASKLRLGLHHTGSPYPLESLDGVEMEWLEVNAGDVYVFNGAHVHAVEPNTDPELRRTTLAAIFGFIDDSTVVSWT</sequence>
<dbReference type="SUPFAM" id="SSF51197">
    <property type="entry name" value="Clavaminate synthase-like"/>
    <property type="match status" value="1"/>
</dbReference>
<dbReference type="Proteomes" id="UP000581769">
    <property type="component" value="Unassembled WGS sequence"/>
</dbReference>
<protein>
    <recommendedName>
        <fullName evidence="3">Fe2OG dioxygenase domain-containing protein</fullName>
    </recommendedName>
</protein>